<proteinExistence type="predicted"/>
<sequence length="144" mass="16661">MFRNKYATTRDIVPQPEWEGIEGKISQRPDILTVDGPILYVLDAKYYNYNVGLLGWHDVIKQLFYRHTIIENLKGKKGARLLPNVKTVKNAFLLPGNETDKLKYIGRVFVRDIENLGEVKVLAINQWDAMRTYAFRNDDSIGMT</sequence>
<name>A0ABS2NRQ6_9FIRM</name>
<evidence type="ECO:0000313" key="2">
    <source>
        <dbReference type="Proteomes" id="UP001314796"/>
    </source>
</evidence>
<dbReference type="Proteomes" id="UP001314796">
    <property type="component" value="Unassembled WGS sequence"/>
</dbReference>
<dbReference type="Pfam" id="PF09563">
    <property type="entry name" value="RE_LlaJI"/>
    <property type="match status" value="1"/>
</dbReference>
<protein>
    <recommendedName>
        <fullName evidence="3">LlaJI restriction endonuclease</fullName>
    </recommendedName>
</protein>
<evidence type="ECO:0000313" key="1">
    <source>
        <dbReference type="EMBL" id="MBM7615613.1"/>
    </source>
</evidence>
<dbReference type="EMBL" id="JAFBEE010000015">
    <property type="protein sequence ID" value="MBM7615613.1"/>
    <property type="molecule type" value="Genomic_DNA"/>
</dbReference>
<gene>
    <name evidence="1" type="ORF">JOC73_002186</name>
</gene>
<reference evidence="1 2" key="1">
    <citation type="submission" date="2021-01" db="EMBL/GenBank/DDBJ databases">
        <title>Genomic Encyclopedia of Type Strains, Phase IV (KMG-IV): sequencing the most valuable type-strain genomes for metagenomic binning, comparative biology and taxonomic classification.</title>
        <authorList>
            <person name="Goeker M."/>
        </authorList>
    </citation>
    <scope>NUCLEOTIDE SEQUENCE [LARGE SCALE GENOMIC DNA]</scope>
    <source>
        <strain evidence="1 2">DSM 25890</strain>
    </source>
</reference>
<comment type="caution">
    <text evidence="1">The sequence shown here is derived from an EMBL/GenBank/DDBJ whole genome shotgun (WGS) entry which is preliminary data.</text>
</comment>
<dbReference type="InterPro" id="IPR018579">
    <property type="entry name" value="Restrct_endonuc_II_LlaJI"/>
</dbReference>
<accession>A0ABS2NRQ6</accession>
<keyword evidence="2" id="KW-1185">Reference proteome</keyword>
<evidence type="ECO:0008006" key="3">
    <source>
        <dbReference type="Google" id="ProtNLM"/>
    </source>
</evidence>
<organism evidence="1 2">
    <name type="scientific">Alkaliphilus hydrothermalis</name>
    <dbReference type="NCBI Taxonomy" id="1482730"/>
    <lineage>
        <taxon>Bacteria</taxon>
        <taxon>Bacillati</taxon>
        <taxon>Bacillota</taxon>
        <taxon>Clostridia</taxon>
        <taxon>Peptostreptococcales</taxon>
        <taxon>Natronincolaceae</taxon>
        <taxon>Alkaliphilus</taxon>
    </lineage>
</organism>